<protein>
    <recommendedName>
        <fullName evidence="4">Ribbon-helix-helix protein CopG domain-containing protein</fullName>
    </recommendedName>
</protein>
<evidence type="ECO:0000313" key="3">
    <source>
        <dbReference type="Proteomes" id="UP000289200"/>
    </source>
</evidence>
<proteinExistence type="predicted"/>
<feature type="region of interest" description="Disordered" evidence="1">
    <location>
        <begin position="1"/>
        <end position="36"/>
    </location>
</feature>
<sequence length="67" mass="7178">MRKCQTKTSDEPKKNRGGRPATGQTPAIGVRLPAPVRTAAERSAARAGVSLSERIRIAIERDIADHG</sequence>
<organism evidence="2 3">
    <name type="scientific">Rhodoplanes serenus</name>
    <dbReference type="NCBI Taxonomy" id="200615"/>
    <lineage>
        <taxon>Bacteria</taxon>
        <taxon>Pseudomonadati</taxon>
        <taxon>Pseudomonadota</taxon>
        <taxon>Alphaproteobacteria</taxon>
        <taxon>Hyphomicrobiales</taxon>
        <taxon>Nitrobacteraceae</taxon>
        <taxon>Rhodoplanes</taxon>
    </lineage>
</organism>
<keyword evidence="3" id="KW-1185">Reference proteome</keyword>
<dbReference type="Proteomes" id="UP000289200">
    <property type="component" value="Unassembled WGS sequence"/>
</dbReference>
<accession>A0A447CWH1</accession>
<dbReference type="GO" id="GO:0006355">
    <property type="term" value="P:regulation of DNA-templated transcription"/>
    <property type="evidence" value="ECO:0007669"/>
    <property type="project" value="InterPro"/>
</dbReference>
<evidence type="ECO:0000256" key="1">
    <source>
        <dbReference type="SAM" id="MobiDB-lite"/>
    </source>
</evidence>
<name>A0A447CWH1_9BRAD</name>
<dbReference type="AlphaFoldDB" id="A0A447CWH1"/>
<gene>
    <name evidence="2" type="ORF">RHODGE_RHODGE_02854</name>
</gene>
<dbReference type="SUPFAM" id="SSF47598">
    <property type="entry name" value="Ribbon-helix-helix"/>
    <property type="match status" value="1"/>
</dbReference>
<dbReference type="EMBL" id="UWOC01000151">
    <property type="protein sequence ID" value="VCU09685.1"/>
    <property type="molecule type" value="Genomic_DNA"/>
</dbReference>
<reference evidence="3" key="1">
    <citation type="submission" date="2018-10" db="EMBL/GenBank/DDBJ databases">
        <authorList>
            <person name="Peiro R."/>
            <person name="Begona"/>
            <person name="Cbmso G."/>
            <person name="Lopez M."/>
            <person name="Gonzalez S."/>
            <person name="Sacristan E."/>
            <person name="Castillo E."/>
        </authorList>
    </citation>
    <scope>NUCLEOTIDE SEQUENCE [LARGE SCALE GENOMIC DNA]</scope>
</reference>
<dbReference type="InterPro" id="IPR010985">
    <property type="entry name" value="Ribbon_hlx_hlx"/>
</dbReference>
<evidence type="ECO:0000313" key="2">
    <source>
        <dbReference type="EMBL" id="VCU09685.1"/>
    </source>
</evidence>
<evidence type="ECO:0008006" key="4">
    <source>
        <dbReference type="Google" id="ProtNLM"/>
    </source>
</evidence>
<comment type="caution">
    <text evidence="2">The sequence shown here is derived from an EMBL/GenBank/DDBJ whole genome shotgun (WGS) entry which is preliminary data.</text>
</comment>